<gene>
    <name evidence="10" type="ORF">DRF62_11760</name>
</gene>
<proteinExistence type="predicted"/>
<feature type="transmembrane region" description="Helical" evidence="8">
    <location>
        <begin position="157"/>
        <end position="177"/>
    </location>
</feature>
<keyword evidence="3" id="KW-0050">Antiport</keyword>
<dbReference type="EMBL" id="QNVS01000034">
    <property type="protein sequence ID" value="REC53915.1"/>
    <property type="molecule type" value="Genomic_DNA"/>
</dbReference>
<feature type="transmembrane region" description="Helical" evidence="8">
    <location>
        <begin position="338"/>
        <end position="358"/>
    </location>
</feature>
<feature type="transmembrane region" description="Helical" evidence="8">
    <location>
        <begin position="378"/>
        <end position="396"/>
    </location>
</feature>
<evidence type="ECO:0000256" key="6">
    <source>
        <dbReference type="ARBA" id="ARBA00023065"/>
    </source>
</evidence>
<feature type="transmembrane region" description="Helical" evidence="8">
    <location>
        <begin position="306"/>
        <end position="326"/>
    </location>
</feature>
<dbReference type="PANTHER" id="PTHR43562:SF4">
    <property type="entry name" value="NA(+)_H(+) ANTIPORTER NHAS5"/>
    <property type="match status" value="1"/>
</dbReference>
<dbReference type="InterPro" id="IPR038770">
    <property type="entry name" value="Na+/solute_symporter_sf"/>
</dbReference>
<evidence type="ECO:0000313" key="10">
    <source>
        <dbReference type="EMBL" id="REC53915.1"/>
    </source>
</evidence>
<protein>
    <submittedName>
        <fullName evidence="10">Cation:proton antiporter</fullName>
    </submittedName>
</protein>
<sequence length="707" mass="78049">MILLSIHNLSLPIEDPVLKFLLVLIIILAAPLLLNKIKVPHLLGLIIAGAVIGPNGFNILARDSSIVVTGTTGLLYIMFLAGLEIDMGDFKKNKWKSLTFGLFTFLVPFILGYLGGYYILNFSVLTSVLFASLFSSHTLIAYPLISKLGIAKNPAVNITVGGTMITDVLALLVLAIIVGMSQGDVGTEFWVKLSVSFIIFGIIVLVIFPMIGRWFFKKVDDKISQYIFVLVMIYLAALLAELAGVEAIIGAFFAGLALNRLIPHTSSLMNRVEFVGNAIFIPFFLISVGMLINFKVFFESWETLEVAAIMLVASIGGKYLSAVATQKTFKLSKDEGKLIFGLSSASAAATLASVMVGYNIIISETETGEPIRLLNEHVLNGSILLILISCTISSFISMSSAQKIAEQDNEETVSGNSHEQENILLAINHESTVERMVNLGILIKAHSNTENLFALNIINEDKNESSEKNADKLLHHATDTAAAADVKIQPLKRYDNDVIIGVNNVIKEQNITDLVIGLENSKGFSPSFTDNLYNGYLQRDDVNVLVYHAVQPLATIKNHAVMIPDNAHKEAGFFHALLRVWNIARNSGATITFYASEEILNILQKIIKKANIEAEFIIMNRWKDGEQTAAQLKDNEALIVFMAKRGMKSYIPQMRLIPELLNRHLSDKNYLLIFPFSEFDNTNSEKRSVGNHSDFMEIGNIVNKVFR</sequence>
<feature type="transmembrane region" description="Helical" evidence="8">
    <location>
        <begin position="97"/>
        <end position="119"/>
    </location>
</feature>
<feature type="transmembrane region" description="Helical" evidence="8">
    <location>
        <begin position="274"/>
        <end position="294"/>
    </location>
</feature>
<dbReference type="Proteomes" id="UP000256512">
    <property type="component" value="Unassembled WGS sequence"/>
</dbReference>
<evidence type="ECO:0000313" key="11">
    <source>
        <dbReference type="Proteomes" id="UP000256512"/>
    </source>
</evidence>
<keyword evidence="5 8" id="KW-1133">Transmembrane helix</keyword>
<dbReference type="Pfam" id="PF00999">
    <property type="entry name" value="Na_H_Exchanger"/>
    <property type="match status" value="1"/>
</dbReference>
<feature type="transmembrane region" description="Helical" evidence="8">
    <location>
        <begin position="125"/>
        <end position="145"/>
    </location>
</feature>
<feature type="transmembrane region" description="Helical" evidence="8">
    <location>
        <begin position="66"/>
        <end position="85"/>
    </location>
</feature>
<feature type="transmembrane region" description="Helical" evidence="8">
    <location>
        <begin position="42"/>
        <end position="60"/>
    </location>
</feature>
<comment type="caution">
    <text evidence="10">The sequence shown here is derived from an EMBL/GenBank/DDBJ whole genome shotgun (WGS) entry which is preliminary data.</text>
</comment>
<dbReference type="RefSeq" id="WP_115950483.1">
    <property type="nucleotide sequence ID" value="NZ_QNVS01000034.1"/>
</dbReference>
<keyword evidence="2" id="KW-0813">Transport</keyword>
<accession>A0A3D9BK39</accession>
<dbReference type="SUPFAM" id="SSF52402">
    <property type="entry name" value="Adenine nucleotide alpha hydrolases-like"/>
    <property type="match status" value="1"/>
</dbReference>
<dbReference type="PANTHER" id="PTHR43562">
    <property type="entry name" value="NAPA-TYPE SODIUM/HYDROGEN ANTIPORTER"/>
    <property type="match status" value="1"/>
</dbReference>
<evidence type="ECO:0000256" key="2">
    <source>
        <dbReference type="ARBA" id="ARBA00022448"/>
    </source>
</evidence>
<evidence type="ECO:0000256" key="3">
    <source>
        <dbReference type="ARBA" id="ARBA00022449"/>
    </source>
</evidence>
<dbReference type="GO" id="GO:0015297">
    <property type="term" value="F:antiporter activity"/>
    <property type="evidence" value="ECO:0007669"/>
    <property type="project" value="UniProtKB-KW"/>
</dbReference>
<evidence type="ECO:0000256" key="7">
    <source>
        <dbReference type="ARBA" id="ARBA00023136"/>
    </source>
</evidence>
<dbReference type="InterPro" id="IPR006153">
    <property type="entry name" value="Cation/H_exchanger_TM"/>
</dbReference>
<evidence type="ECO:0000256" key="4">
    <source>
        <dbReference type="ARBA" id="ARBA00022692"/>
    </source>
</evidence>
<feature type="transmembrane region" description="Helical" evidence="8">
    <location>
        <begin position="189"/>
        <end position="211"/>
    </location>
</feature>
<keyword evidence="11" id="KW-1185">Reference proteome</keyword>
<dbReference type="AlphaFoldDB" id="A0A3D9BK39"/>
<keyword evidence="6" id="KW-0406">Ion transport</keyword>
<reference evidence="10 11" key="1">
    <citation type="journal article" date="2006" name="Int. J. Syst. Evol. Microbiol.">
        <title>Chryseobacterium piscium sp. nov., isolated from fish of the South Atlantic Ocean off South Africa.</title>
        <authorList>
            <person name="de Beer H."/>
            <person name="Hugo C.J."/>
            <person name="Jooste P.J."/>
            <person name="Vancanneyt M."/>
            <person name="Coenye T."/>
            <person name="Vandamme P."/>
        </authorList>
    </citation>
    <scope>NUCLEOTIDE SEQUENCE [LARGE SCALE GENOMIC DNA]</scope>
    <source>
        <strain evidence="10 11">CCUG 51923</strain>
    </source>
</reference>
<comment type="subcellular location">
    <subcellularLocation>
        <location evidence="1">Membrane</location>
        <topology evidence="1">Multi-pass membrane protein</topology>
    </subcellularLocation>
</comment>
<feature type="transmembrane region" description="Helical" evidence="8">
    <location>
        <begin position="17"/>
        <end position="35"/>
    </location>
</feature>
<dbReference type="GO" id="GO:1902600">
    <property type="term" value="P:proton transmembrane transport"/>
    <property type="evidence" value="ECO:0007669"/>
    <property type="project" value="InterPro"/>
</dbReference>
<keyword evidence="7 8" id="KW-0472">Membrane</keyword>
<name>A0A3D9BK39_9FLAO</name>
<dbReference type="Gene3D" id="1.20.1530.20">
    <property type="match status" value="1"/>
</dbReference>
<organism evidence="10 11">
    <name type="scientific">Chryseobacterium piscium</name>
    <dbReference type="NCBI Taxonomy" id="333702"/>
    <lineage>
        <taxon>Bacteria</taxon>
        <taxon>Pseudomonadati</taxon>
        <taxon>Bacteroidota</taxon>
        <taxon>Flavobacteriia</taxon>
        <taxon>Flavobacteriales</taxon>
        <taxon>Weeksellaceae</taxon>
        <taxon>Chryseobacterium group</taxon>
        <taxon>Chryseobacterium</taxon>
    </lineage>
</organism>
<dbReference type="GO" id="GO:0016020">
    <property type="term" value="C:membrane"/>
    <property type="evidence" value="ECO:0007669"/>
    <property type="project" value="UniProtKB-SubCell"/>
</dbReference>
<feature type="domain" description="Cation/H+ exchanger transmembrane" evidence="9">
    <location>
        <begin position="25"/>
        <end position="392"/>
    </location>
</feature>
<evidence type="ECO:0000256" key="1">
    <source>
        <dbReference type="ARBA" id="ARBA00004141"/>
    </source>
</evidence>
<evidence type="ECO:0000256" key="8">
    <source>
        <dbReference type="SAM" id="Phobius"/>
    </source>
</evidence>
<evidence type="ECO:0000256" key="5">
    <source>
        <dbReference type="ARBA" id="ARBA00022989"/>
    </source>
</evidence>
<evidence type="ECO:0000259" key="9">
    <source>
        <dbReference type="Pfam" id="PF00999"/>
    </source>
</evidence>
<keyword evidence="4 8" id="KW-0812">Transmembrane</keyword>